<comment type="caution">
    <text evidence="1">The sequence shown here is derived from an EMBL/GenBank/DDBJ whole genome shotgun (WGS) entry which is preliminary data.</text>
</comment>
<gene>
    <name evidence="1" type="ORF">D5086_002954</name>
</gene>
<accession>A0ACC4D4J7</accession>
<protein>
    <submittedName>
        <fullName evidence="1">Uncharacterized protein</fullName>
    </submittedName>
</protein>
<evidence type="ECO:0000313" key="1">
    <source>
        <dbReference type="EMBL" id="KAL3611934.1"/>
    </source>
</evidence>
<sequence>MMAKKGKFSGRYHRNRFHTTGEIEGSASSGRIDTEITVSEGSSAPGRKLSKLNSSKEDTFGVPVQIFSPSHLSPSERKDLEQRLRWELEQIRNLQKRVDLQRTNGVTLSSSSDILSCSNGTNRPRIETFRKSSVMTSGPGKKVNPTGQARVWNRGNSGRFKSAKQVSRQTTPITPNIILMKQCETLLKLLMSHQYGWVFNSPVDIVKLNIPDYYTIIKNPMDLGTIKSKISSGAYSSPLEFMADVRLTFKNAMVYNPQGSDAYIMADTLNTFFERRWNAIEKKLPRAGGEVLQENSGPHEDFETAETSPAKKRKVTSFQHDIMPEPGKRGLTDEERLNLGRELESLLGEMPVNIIDFLREHCSSGRNGGEEEIEIDIDELSDDTLFTLRKLLDDYLQEKRKNQTRGEPCEIELLNESGPSNSSMQQKKGNDLGDEEIDIGGNGPPVSSYQPVEIEKEKDTGHKSSKISSDSSSDSDSGSSSQSESDIAKVSSPTNASRVSETLVCGARLGNKTNAGAQLERNQSVSGLDQLEQTSQEKLSSESDCQQDGESAPSDSQVSLEKRIRHALIKNRFADTILKAKEKTLSQGDKGDPQKLQRERAELELHKKKEKARLLAEAKAAEDAQRQAEAAAATEARRKRELEREAARQALLKMEKTVEINENSQFLEDLEMLRVVPAEHVPSSVDETSPDRSQDGLGGFKFGACNPLEQLGLFRKDDEEEEEGDGIAFGRLCFDANGGVIDLYYKFYGFWFSVMSVDREGDCNYMVMLVSLLLPCPKVARMSTDHLEQQYGVSGSSGFLAWLCRRLC</sequence>
<proteinExistence type="predicted"/>
<organism evidence="1 2">
    <name type="scientific">Populus alba</name>
    <name type="common">White poplar</name>
    <dbReference type="NCBI Taxonomy" id="43335"/>
    <lineage>
        <taxon>Eukaryota</taxon>
        <taxon>Viridiplantae</taxon>
        <taxon>Streptophyta</taxon>
        <taxon>Embryophyta</taxon>
        <taxon>Tracheophyta</taxon>
        <taxon>Spermatophyta</taxon>
        <taxon>Magnoliopsida</taxon>
        <taxon>eudicotyledons</taxon>
        <taxon>Gunneridae</taxon>
        <taxon>Pentapetalae</taxon>
        <taxon>rosids</taxon>
        <taxon>fabids</taxon>
        <taxon>Malpighiales</taxon>
        <taxon>Salicaceae</taxon>
        <taxon>Saliceae</taxon>
        <taxon>Populus</taxon>
    </lineage>
</organism>
<name>A0ACC4D4J7_POPAL</name>
<evidence type="ECO:0000313" key="2">
    <source>
        <dbReference type="Proteomes" id="UP000309997"/>
    </source>
</evidence>
<dbReference type="EMBL" id="RCHU02000001">
    <property type="protein sequence ID" value="KAL3611934.1"/>
    <property type="molecule type" value="Genomic_DNA"/>
</dbReference>
<dbReference type="Proteomes" id="UP000309997">
    <property type="component" value="Unassembled WGS sequence"/>
</dbReference>
<keyword evidence="2" id="KW-1185">Reference proteome</keyword>
<reference evidence="1 2" key="1">
    <citation type="journal article" date="2024" name="Plant Biotechnol. J.">
        <title>Genome and CRISPR/Cas9 system of a widespread forest tree (Populus alba) in the world.</title>
        <authorList>
            <person name="Liu Y.J."/>
            <person name="Jiang P.F."/>
            <person name="Han X.M."/>
            <person name="Li X.Y."/>
            <person name="Wang H.M."/>
            <person name="Wang Y.J."/>
            <person name="Wang X.X."/>
            <person name="Zeng Q.Y."/>
        </authorList>
    </citation>
    <scope>NUCLEOTIDE SEQUENCE [LARGE SCALE GENOMIC DNA]</scope>
    <source>
        <strain evidence="2">cv. PAL-ZL1</strain>
    </source>
</reference>